<proteinExistence type="predicted"/>
<feature type="compositionally biased region" description="Low complexity" evidence="6">
    <location>
        <begin position="822"/>
        <end position="839"/>
    </location>
</feature>
<dbReference type="PANTHER" id="PTHR11850">
    <property type="entry name" value="HOMEOBOX PROTEIN TRANSCRIPTION FACTORS"/>
    <property type="match status" value="1"/>
</dbReference>
<feature type="compositionally biased region" description="Low complexity" evidence="6">
    <location>
        <begin position="316"/>
        <end position="340"/>
    </location>
</feature>
<feature type="region of interest" description="Disordered" evidence="6">
    <location>
        <begin position="135"/>
        <end position="201"/>
    </location>
</feature>
<feature type="region of interest" description="Disordered" evidence="6">
    <location>
        <begin position="1130"/>
        <end position="1152"/>
    </location>
</feature>
<feature type="domain" description="HTH CENPB-type" evidence="9">
    <location>
        <begin position="752"/>
        <end position="826"/>
    </location>
</feature>
<dbReference type="OrthoDB" id="10056939at2759"/>
<feature type="region of interest" description="Disordered" evidence="6">
    <location>
        <begin position="316"/>
        <end position="374"/>
    </location>
</feature>
<evidence type="ECO:0000313" key="11">
    <source>
        <dbReference type="Proteomes" id="UP000078559"/>
    </source>
</evidence>
<dbReference type="PROSITE" id="PS51253">
    <property type="entry name" value="HTH_CENPB"/>
    <property type="match status" value="1"/>
</dbReference>
<evidence type="ECO:0000256" key="6">
    <source>
        <dbReference type="SAM" id="MobiDB-lite"/>
    </source>
</evidence>
<keyword evidence="2 5" id="KW-0371">Homeobox</keyword>
<dbReference type="Proteomes" id="UP000078559">
    <property type="component" value="Chromosome 4"/>
</dbReference>
<keyword evidence="4" id="KW-0863">Zinc-finger</keyword>
<dbReference type="InterPro" id="IPR050224">
    <property type="entry name" value="TALE_homeobox"/>
</dbReference>
<sequence>MPVIPEDSVMEEFVNWDHAEPPASSANIEMPFGTNLDLQPVQDNLDFDLALANIDGDDFSFWALEHFETSNFDSIQAQAQATTEPASGAAALAVCDACQASGFTCKRVKGGQYEGYCTSCVALRHNCSFGLAHPTDNKTSGPFPTNPWPIRGESPSGRFPEQTQQDNPRSHSSPDLASSTAGTESGKDNSPRPPAVPKIGARFSRESVRILKAWLSTHSNRPYPSEDEREVLQRQTGLNKTQIANWLANARRRSKGKYQPTRSTSPSVRGFSENEPASVTAIASAILNNATSSNGSGLNSPYSLNFTDDDADKSCKGSSASSFGTSPSSGSFASRFSQHSRGSFGSFGSLEQRGRRRRRRRVAPKHGDEKTGLSTPLKTFQCTFCTETFRTKHDWQRHEKSLHLSLERWICCPKGPRALNTDTNQTCCAFCGIADPDNAHIESHNYTSCQERQLDERTFYRKDHLRQHLKLVHNTKYLNWSMDSWKVATPDIRSRCGFCGMVLESWAIRVDHLAEHFKTGSDMKDWKGDWGFEPMVFAIVENALPPWLINDERTCPLPYQASQQPPASPRSAYELIKLELAYYLQNVHDAGGATPSQDEIQHEACRIIYASEASSRGSLAARSSWLRDLLMSSDGIKRRAQLSPIRGVAENCIGKLKINGKDNIFEDCLMEKQLIEFVKARTLLGLTVMDFELQVEACNILGRMEESSITPSEEVANFILSLIYKDQAWLSSFRKRAGLPVSAESMVSRGKTSLISTIHEYSKLEYELAEFVKNQQAMGVEPSDDELRKHARCVVYKCQDNRQQTAADNVAWLNAFKQRHLQQQNNQTPPSNNNSPPTTLGTLMSGVNTTLSPLKPDLAISNDHTATPFAGLGTNSPENVAVPQSSRTATPRRNPLFLNGSGNYRQIVRELARYVASCMSPNNPTQHTPTDEEIRHQARWILYDDGDPFNITVADNAEWLTRFKRSTGILPATDGPGLPDDVGIGAVGSGLQMPWQRSGSGSAESNSALPQAAATYPTVLGSGNLSAGFSEISAMPSPQQNGVVNDPGSISSGAVFCSQEFEDKLLQFAVAEIASSGRMPPDEALIARAKEISGMEVWQAETTAADDPVLLGRFKNLVVDRVKAVLGGQDDNSPRPVINTISPSPPAARKTPERGMDAIDPGLLPDLPPVGVNTAKKSSISPLPSDVQVAISEQTLDEILRDI</sequence>
<dbReference type="Gene3D" id="1.10.10.60">
    <property type="entry name" value="Homeodomain-like"/>
    <property type="match status" value="1"/>
</dbReference>
<dbReference type="EMBL" id="CM003101">
    <property type="protein sequence ID" value="KUI68576.1"/>
    <property type="molecule type" value="Genomic_DNA"/>
</dbReference>
<evidence type="ECO:0000313" key="10">
    <source>
        <dbReference type="EMBL" id="KUI68576.1"/>
    </source>
</evidence>
<dbReference type="GO" id="GO:0005634">
    <property type="term" value="C:nucleus"/>
    <property type="evidence" value="ECO:0007669"/>
    <property type="project" value="UniProtKB-SubCell"/>
</dbReference>
<feature type="region of interest" description="Disordered" evidence="6">
    <location>
        <begin position="870"/>
        <end position="894"/>
    </location>
</feature>
<dbReference type="InterPro" id="IPR013087">
    <property type="entry name" value="Znf_C2H2_type"/>
</dbReference>
<dbReference type="InterPro" id="IPR008422">
    <property type="entry name" value="KN_HD"/>
</dbReference>
<dbReference type="GO" id="GO:0003677">
    <property type="term" value="F:DNA binding"/>
    <property type="evidence" value="ECO:0007669"/>
    <property type="project" value="UniProtKB-UniRule"/>
</dbReference>
<keyword evidence="1 5" id="KW-0238">DNA-binding</keyword>
<dbReference type="SMART" id="SM00355">
    <property type="entry name" value="ZnF_C2H2"/>
    <property type="match status" value="3"/>
</dbReference>
<feature type="region of interest" description="Disordered" evidence="6">
    <location>
        <begin position="252"/>
        <end position="274"/>
    </location>
</feature>
<feature type="compositionally biased region" description="Polar residues" evidence="6">
    <location>
        <begin position="873"/>
        <end position="891"/>
    </location>
</feature>
<keyword evidence="11" id="KW-1185">Reference proteome</keyword>
<dbReference type="GO" id="GO:0006355">
    <property type="term" value="P:regulation of DNA-templated transcription"/>
    <property type="evidence" value="ECO:0007669"/>
    <property type="project" value="InterPro"/>
</dbReference>
<keyword evidence="3 5" id="KW-0539">Nucleus</keyword>
<keyword evidence="4" id="KW-0479">Metal-binding</keyword>
<dbReference type="Pfam" id="PF03221">
    <property type="entry name" value="HTH_Tnp_Tc5"/>
    <property type="match status" value="1"/>
</dbReference>
<dbReference type="PROSITE" id="PS50071">
    <property type="entry name" value="HOMEOBOX_2"/>
    <property type="match status" value="1"/>
</dbReference>
<name>A0A194VWG8_CYTMA</name>
<feature type="domain" description="C2H2-type" evidence="8">
    <location>
        <begin position="380"/>
        <end position="408"/>
    </location>
</feature>
<dbReference type="InterPro" id="IPR009057">
    <property type="entry name" value="Homeodomain-like_sf"/>
</dbReference>
<dbReference type="Pfam" id="PF05920">
    <property type="entry name" value="Homeobox_KN"/>
    <property type="match status" value="1"/>
</dbReference>
<feature type="compositionally biased region" description="Basic residues" evidence="6">
    <location>
        <begin position="354"/>
        <end position="364"/>
    </location>
</feature>
<dbReference type="InterPro" id="IPR001356">
    <property type="entry name" value="HD"/>
</dbReference>
<dbReference type="InterPro" id="IPR006600">
    <property type="entry name" value="HTH_CenpB_DNA-bd_dom"/>
</dbReference>
<dbReference type="SUPFAM" id="SSF46689">
    <property type="entry name" value="Homeodomain-like"/>
    <property type="match status" value="1"/>
</dbReference>
<evidence type="ECO:0000259" key="8">
    <source>
        <dbReference type="PROSITE" id="PS50157"/>
    </source>
</evidence>
<evidence type="ECO:0000256" key="3">
    <source>
        <dbReference type="ARBA" id="ARBA00023242"/>
    </source>
</evidence>
<feature type="domain" description="Homeobox" evidence="7">
    <location>
        <begin position="202"/>
        <end position="257"/>
    </location>
</feature>
<dbReference type="PROSITE" id="PS00028">
    <property type="entry name" value="ZINC_FINGER_C2H2_1"/>
    <property type="match status" value="1"/>
</dbReference>
<feature type="DNA-binding region" description="Homeobox" evidence="5">
    <location>
        <begin position="204"/>
        <end position="258"/>
    </location>
</feature>
<accession>A0A194VWG8</accession>
<evidence type="ECO:0000256" key="4">
    <source>
        <dbReference type="PROSITE-ProRule" id="PRU00042"/>
    </source>
</evidence>
<dbReference type="PROSITE" id="PS50157">
    <property type="entry name" value="ZINC_FINGER_C2H2_2"/>
    <property type="match status" value="1"/>
</dbReference>
<evidence type="ECO:0000259" key="7">
    <source>
        <dbReference type="PROSITE" id="PS50071"/>
    </source>
</evidence>
<dbReference type="GO" id="GO:0008270">
    <property type="term" value="F:zinc ion binding"/>
    <property type="evidence" value="ECO:0007669"/>
    <property type="project" value="UniProtKB-KW"/>
</dbReference>
<comment type="subcellular location">
    <subcellularLocation>
        <location evidence="5">Nucleus</location>
    </subcellularLocation>
</comment>
<feature type="region of interest" description="Disordered" evidence="6">
    <location>
        <begin position="822"/>
        <end position="842"/>
    </location>
</feature>
<dbReference type="CDD" id="cd00086">
    <property type="entry name" value="homeodomain"/>
    <property type="match status" value="1"/>
</dbReference>
<evidence type="ECO:0000256" key="1">
    <source>
        <dbReference type="ARBA" id="ARBA00023125"/>
    </source>
</evidence>
<evidence type="ECO:0000256" key="2">
    <source>
        <dbReference type="ARBA" id="ARBA00023155"/>
    </source>
</evidence>
<dbReference type="AlphaFoldDB" id="A0A194VWG8"/>
<gene>
    <name evidence="10" type="ORF">VM1G_04186</name>
</gene>
<reference evidence="10" key="1">
    <citation type="submission" date="2014-12" db="EMBL/GenBank/DDBJ databases">
        <title>Genome Sequence of Valsa Canker Pathogens Uncovers a Specific Adaption of Colonization on Woody Bark.</title>
        <authorList>
            <person name="Yin Z."/>
            <person name="Liu H."/>
            <person name="Gao X."/>
            <person name="Li Z."/>
            <person name="Song N."/>
            <person name="Ke X."/>
            <person name="Dai Q."/>
            <person name="Wu Y."/>
            <person name="Sun Y."/>
            <person name="Xu J.-R."/>
            <person name="Kang Z.K."/>
            <person name="Wang L."/>
            <person name="Huang L."/>
        </authorList>
    </citation>
    <scope>NUCLEOTIDE SEQUENCE [LARGE SCALE GENOMIC DNA]</scope>
    <source>
        <strain evidence="10">03-8</strain>
    </source>
</reference>
<dbReference type="SMART" id="SM00389">
    <property type="entry name" value="HOX"/>
    <property type="match status" value="1"/>
</dbReference>
<evidence type="ECO:0000259" key="9">
    <source>
        <dbReference type="PROSITE" id="PS51253"/>
    </source>
</evidence>
<feature type="compositionally biased region" description="Polar residues" evidence="6">
    <location>
        <begin position="161"/>
        <end position="183"/>
    </location>
</feature>
<keyword evidence="4" id="KW-0862">Zinc</keyword>
<evidence type="ECO:0000256" key="5">
    <source>
        <dbReference type="PROSITE-ProRule" id="PRU00108"/>
    </source>
</evidence>
<protein>
    <submittedName>
        <fullName evidence="10">Homeobox protein 4</fullName>
    </submittedName>
</protein>
<organism evidence="10 11">
    <name type="scientific">Cytospora mali</name>
    <name type="common">Apple Valsa canker fungus</name>
    <name type="synonym">Valsa mali</name>
    <dbReference type="NCBI Taxonomy" id="578113"/>
    <lineage>
        <taxon>Eukaryota</taxon>
        <taxon>Fungi</taxon>
        <taxon>Dikarya</taxon>
        <taxon>Ascomycota</taxon>
        <taxon>Pezizomycotina</taxon>
        <taxon>Sordariomycetes</taxon>
        <taxon>Sordariomycetidae</taxon>
        <taxon>Diaporthales</taxon>
        <taxon>Cytosporaceae</taxon>
        <taxon>Cytospora</taxon>
    </lineage>
</organism>